<evidence type="ECO:0000313" key="1">
    <source>
        <dbReference type="EMBL" id="MFD2043360.1"/>
    </source>
</evidence>
<name>A0ABW4VXV0_9BACI</name>
<keyword evidence="2" id="KW-1185">Reference proteome</keyword>
<organism evidence="1 2">
    <name type="scientific">Ornithinibacillus salinisoli</name>
    <dbReference type="NCBI Taxonomy" id="1848459"/>
    <lineage>
        <taxon>Bacteria</taxon>
        <taxon>Bacillati</taxon>
        <taxon>Bacillota</taxon>
        <taxon>Bacilli</taxon>
        <taxon>Bacillales</taxon>
        <taxon>Bacillaceae</taxon>
        <taxon>Ornithinibacillus</taxon>
    </lineage>
</organism>
<comment type="caution">
    <text evidence="1">The sequence shown here is derived from an EMBL/GenBank/DDBJ whole genome shotgun (WGS) entry which is preliminary data.</text>
</comment>
<gene>
    <name evidence="1" type="ORF">ACFSJF_03555</name>
</gene>
<dbReference type="EMBL" id="JBHUHQ010000006">
    <property type="protein sequence ID" value="MFD2043360.1"/>
    <property type="molecule type" value="Genomic_DNA"/>
</dbReference>
<sequence>MTAKKDDLFFVDARDLVKDIDFEVITDTPFQEEQVNHFYELVNHVIDNELIQILGLVVVKNSHIDNDYYVYNASQNCQWLDTK</sequence>
<accession>A0ABW4VXV0</accession>
<protein>
    <submittedName>
        <fullName evidence="1">Uncharacterized protein</fullName>
    </submittedName>
</protein>
<proteinExistence type="predicted"/>
<dbReference type="Proteomes" id="UP001597383">
    <property type="component" value="Unassembled WGS sequence"/>
</dbReference>
<dbReference type="RefSeq" id="WP_377555087.1">
    <property type="nucleotide sequence ID" value="NZ_JBHUHQ010000006.1"/>
</dbReference>
<evidence type="ECO:0000313" key="2">
    <source>
        <dbReference type="Proteomes" id="UP001597383"/>
    </source>
</evidence>
<reference evidence="2" key="1">
    <citation type="journal article" date="2019" name="Int. J. Syst. Evol. Microbiol.">
        <title>The Global Catalogue of Microorganisms (GCM) 10K type strain sequencing project: providing services to taxonomists for standard genome sequencing and annotation.</title>
        <authorList>
            <consortium name="The Broad Institute Genomics Platform"/>
            <consortium name="The Broad Institute Genome Sequencing Center for Infectious Disease"/>
            <person name="Wu L."/>
            <person name="Ma J."/>
        </authorList>
    </citation>
    <scope>NUCLEOTIDE SEQUENCE [LARGE SCALE GENOMIC DNA]</scope>
    <source>
        <strain evidence="2">R28</strain>
    </source>
</reference>